<dbReference type="AlphaFoldDB" id="A0ABD2PUX8"/>
<name>A0ABD2PUX8_9PLAT</name>
<organism evidence="1 2">
    <name type="scientific">Cichlidogyrus casuarinus</name>
    <dbReference type="NCBI Taxonomy" id="1844966"/>
    <lineage>
        <taxon>Eukaryota</taxon>
        <taxon>Metazoa</taxon>
        <taxon>Spiralia</taxon>
        <taxon>Lophotrochozoa</taxon>
        <taxon>Platyhelminthes</taxon>
        <taxon>Monogenea</taxon>
        <taxon>Monopisthocotylea</taxon>
        <taxon>Dactylogyridea</taxon>
        <taxon>Ancyrocephalidae</taxon>
        <taxon>Cichlidogyrus</taxon>
    </lineage>
</organism>
<keyword evidence="2" id="KW-1185">Reference proteome</keyword>
<reference evidence="1 2" key="1">
    <citation type="submission" date="2024-11" db="EMBL/GenBank/DDBJ databases">
        <title>Adaptive evolution of stress response genes in parasites aligns with host niche diversity.</title>
        <authorList>
            <person name="Hahn C."/>
            <person name="Resl P."/>
        </authorList>
    </citation>
    <scope>NUCLEOTIDE SEQUENCE [LARGE SCALE GENOMIC DNA]</scope>
    <source>
        <strain evidence="1">EGGRZ-B1_66</strain>
        <tissue evidence="1">Body</tissue>
    </source>
</reference>
<gene>
    <name evidence="1" type="ORF">Ciccas_010564</name>
</gene>
<evidence type="ECO:0000313" key="1">
    <source>
        <dbReference type="EMBL" id="KAL3310863.1"/>
    </source>
</evidence>
<dbReference type="Proteomes" id="UP001626550">
    <property type="component" value="Unassembled WGS sequence"/>
</dbReference>
<evidence type="ECO:0000313" key="2">
    <source>
        <dbReference type="Proteomes" id="UP001626550"/>
    </source>
</evidence>
<proteinExistence type="predicted"/>
<accession>A0ABD2PUX8</accession>
<dbReference type="EMBL" id="JBJKFK010002608">
    <property type="protein sequence ID" value="KAL3310863.1"/>
    <property type="molecule type" value="Genomic_DNA"/>
</dbReference>
<sequence length="403" mass="45060">MSGLKECLQKQQDSVVSDPFRQVLQLVHDSDAKQMDDFAHRNNFIIAHCSQFWLDFLTRLEAASTRCNPTGRLASHVHTYRQPFLDPVPLLVHLILPSQWPTSTSQFNPTTATGPLRLPRPNALPSLMLDLDSQTRPLDWRFREAPQSNSSPITLYLGAQTLKPSGNQSFRLPQYPRHGRNRLPDLVDHVVFLYGMVDKLSRLTTSLALDSVKADVNFMVEWMYSVGVVVARDVHLVMRHPSSKMLGLQPLEMVDQSSNAPETENDLDSISNYSPLKTVVRGNSACPSPLVNCRSINSLSKHLSHSSSAQISRQGSEANLSLMRQLPREVPVQRISSDLTIGKRNNELSRSTSPTQSVSSMTITNSFIEGSVSHSIRKYATQIFIIVSSSTICPQWCGLLCQR</sequence>
<protein>
    <submittedName>
        <fullName evidence="1">Uncharacterized protein</fullName>
    </submittedName>
</protein>
<comment type="caution">
    <text evidence="1">The sequence shown here is derived from an EMBL/GenBank/DDBJ whole genome shotgun (WGS) entry which is preliminary data.</text>
</comment>